<accession>A0ABU8PQ36</accession>
<dbReference type="SUPFAM" id="SSF101801">
    <property type="entry name" value="Surface presentation of antigens (SPOA)"/>
    <property type="match status" value="1"/>
</dbReference>
<evidence type="ECO:0000313" key="2">
    <source>
        <dbReference type="EMBL" id="MEJ5044853.1"/>
    </source>
</evidence>
<dbReference type="RefSeq" id="WP_009128109.1">
    <property type="nucleotide sequence ID" value="NZ_JACAWY010000001.1"/>
</dbReference>
<gene>
    <name evidence="2" type="ORF">WH298_06460</name>
</gene>
<feature type="domain" description="Flagellar motor switch protein FliN-like C-terminal" evidence="1">
    <location>
        <begin position="217"/>
        <end position="275"/>
    </location>
</feature>
<name>A0ABU8PQ36_9GAMM</name>
<keyword evidence="3" id="KW-1185">Reference proteome</keyword>
<comment type="caution">
    <text evidence="2">The sequence shown here is derived from an EMBL/GenBank/DDBJ whole genome shotgun (WGS) entry which is preliminary data.</text>
</comment>
<dbReference type="Proteomes" id="UP001362100">
    <property type="component" value="Unassembled WGS sequence"/>
</dbReference>
<protein>
    <submittedName>
        <fullName evidence="2">FliM/FliN family flagellar motor switch protein</fullName>
    </submittedName>
</protein>
<dbReference type="Pfam" id="PF01052">
    <property type="entry name" value="FliMN_C"/>
    <property type="match status" value="1"/>
</dbReference>
<dbReference type="Gene3D" id="2.30.330.10">
    <property type="entry name" value="SpoA-like"/>
    <property type="match status" value="1"/>
</dbReference>
<dbReference type="EMBL" id="JBBGZW010000001">
    <property type="protein sequence ID" value="MEJ5044853.1"/>
    <property type="molecule type" value="Genomic_DNA"/>
</dbReference>
<keyword evidence="2" id="KW-0966">Cell projection</keyword>
<keyword evidence="2" id="KW-0282">Flagellum</keyword>
<organism evidence="2 3">
    <name type="scientific">Pantoea nemavictus</name>
    <dbReference type="NCBI Taxonomy" id="2726955"/>
    <lineage>
        <taxon>Bacteria</taxon>
        <taxon>Pseudomonadati</taxon>
        <taxon>Pseudomonadota</taxon>
        <taxon>Gammaproteobacteria</taxon>
        <taxon>Enterobacterales</taxon>
        <taxon>Erwiniaceae</taxon>
        <taxon>Pantoea</taxon>
    </lineage>
</organism>
<reference evidence="2 3" key="1">
    <citation type="submission" date="2023-12" db="EMBL/GenBank/DDBJ databases">
        <title>Gut-associated functions are favored during microbiome assembly across C. elegans life.</title>
        <authorList>
            <person name="Zimmermann J."/>
        </authorList>
    </citation>
    <scope>NUCLEOTIDE SEQUENCE [LARGE SCALE GENOMIC DNA]</scope>
    <source>
        <strain evidence="2 3">BIGb0393</strain>
    </source>
</reference>
<keyword evidence="2" id="KW-0969">Cilium</keyword>
<evidence type="ECO:0000259" key="1">
    <source>
        <dbReference type="Pfam" id="PF01052"/>
    </source>
</evidence>
<sequence length="286" mass="32861">MKMRTKSNRMRIYTPENQPELMKLEVNKLGRPYHKVPKVFKDNSDRLDAKLSIYFLKKFRVDVSLRDMQFQMDCAVKQATIFSSELGNLAFCLDRTLLLNILHDYYGLSRDEQHQLTADNFPVTKTEERLQMKLASELVHLICGDELFTEALTIKPDPASLLTQWSYRVDFFLDGYSNGNFSLLLDAAHVDRLLSTLRQPADSNRNTPVPTSPHSFKQLPVRLRGRLATLPMTVADLARLKPNDVLPFAMNDRIPLLVGDQPLFSAVICEERGKLFFSEFSDRTSE</sequence>
<dbReference type="InterPro" id="IPR001543">
    <property type="entry name" value="FliN-like_C"/>
</dbReference>
<proteinExistence type="predicted"/>
<dbReference type="InterPro" id="IPR036429">
    <property type="entry name" value="SpoA-like_sf"/>
</dbReference>
<evidence type="ECO:0000313" key="3">
    <source>
        <dbReference type="Proteomes" id="UP001362100"/>
    </source>
</evidence>